<protein>
    <submittedName>
        <fullName evidence="2">Uncharacterized protein</fullName>
    </submittedName>
</protein>
<accession>A0A9D4J1G3</accession>
<organism evidence="2 3">
    <name type="scientific">Dreissena polymorpha</name>
    <name type="common">Zebra mussel</name>
    <name type="synonym">Mytilus polymorpha</name>
    <dbReference type="NCBI Taxonomy" id="45954"/>
    <lineage>
        <taxon>Eukaryota</taxon>
        <taxon>Metazoa</taxon>
        <taxon>Spiralia</taxon>
        <taxon>Lophotrochozoa</taxon>
        <taxon>Mollusca</taxon>
        <taxon>Bivalvia</taxon>
        <taxon>Autobranchia</taxon>
        <taxon>Heteroconchia</taxon>
        <taxon>Euheterodonta</taxon>
        <taxon>Imparidentia</taxon>
        <taxon>Neoheterodontei</taxon>
        <taxon>Myida</taxon>
        <taxon>Dreissenoidea</taxon>
        <taxon>Dreissenidae</taxon>
        <taxon>Dreissena</taxon>
    </lineage>
</organism>
<dbReference type="Proteomes" id="UP000828390">
    <property type="component" value="Unassembled WGS sequence"/>
</dbReference>
<dbReference type="EMBL" id="JAIWYP010000007">
    <property type="protein sequence ID" value="KAH3792213.1"/>
    <property type="molecule type" value="Genomic_DNA"/>
</dbReference>
<feature type="transmembrane region" description="Helical" evidence="1">
    <location>
        <begin position="12"/>
        <end position="35"/>
    </location>
</feature>
<keyword evidence="1" id="KW-0472">Membrane</keyword>
<reference evidence="2" key="2">
    <citation type="submission" date="2020-11" db="EMBL/GenBank/DDBJ databases">
        <authorList>
            <person name="McCartney M.A."/>
            <person name="Auch B."/>
            <person name="Kono T."/>
            <person name="Mallez S."/>
            <person name="Becker A."/>
            <person name="Gohl D.M."/>
            <person name="Silverstein K.A.T."/>
            <person name="Koren S."/>
            <person name="Bechman K.B."/>
            <person name="Herman A."/>
            <person name="Abrahante J.E."/>
            <person name="Garbe J."/>
        </authorList>
    </citation>
    <scope>NUCLEOTIDE SEQUENCE</scope>
    <source>
        <strain evidence="2">Duluth1</strain>
        <tissue evidence="2">Whole animal</tissue>
    </source>
</reference>
<evidence type="ECO:0000313" key="3">
    <source>
        <dbReference type="Proteomes" id="UP000828390"/>
    </source>
</evidence>
<reference evidence="2" key="1">
    <citation type="journal article" date="2019" name="bioRxiv">
        <title>The Genome of the Zebra Mussel, Dreissena polymorpha: A Resource for Invasive Species Research.</title>
        <authorList>
            <person name="McCartney M.A."/>
            <person name="Auch B."/>
            <person name="Kono T."/>
            <person name="Mallez S."/>
            <person name="Zhang Y."/>
            <person name="Obille A."/>
            <person name="Becker A."/>
            <person name="Abrahante J.E."/>
            <person name="Garbe J."/>
            <person name="Badalamenti J.P."/>
            <person name="Herman A."/>
            <person name="Mangelson H."/>
            <person name="Liachko I."/>
            <person name="Sullivan S."/>
            <person name="Sone E.D."/>
            <person name="Koren S."/>
            <person name="Silverstein K.A.T."/>
            <person name="Beckman K.B."/>
            <person name="Gohl D.M."/>
        </authorList>
    </citation>
    <scope>NUCLEOTIDE SEQUENCE</scope>
    <source>
        <strain evidence="2">Duluth1</strain>
        <tissue evidence="2">Whole animal</tissue>
    </source>
</reference>
<evidence type="ECO:0000313" key="2">
    <source>
        <dbReference type="EMBL" id="KAH3792213.1"/>
    </source>
</evidence>
<proteinExistence type="predicted"/>
<keyword evidence="1" id="KW-0812">Transmembrane</keyword>
<keyword evidence="3" id="KW-1185">Reference proteome</keyword>
<evidence type="ECO:0000256" key="1">
    <source>
        <dbReference type="SAM" id="Phobius"/>
    </source>
</evidence>
<name>A0A9D4J1G3_DREPO</name>
<gene>
    <name evidence="2" type="ORF">DPMN_145704</name>
</gene>
<keyword evidence="1" id="KW-1133">Transmembrane helix</keyword>
<sequence length="80" mass="8315">MTRDENSICSSIMKVATVALLSVVCVLGAIIGAQANYGFGYGDYNYVPIGYGGGFGNNNGGNNGGGFGNGGWRKNHFIIF</sequence>
<comment type="caution">
    <text evidence="2">The sequence shown here is derived from an EMBL/GenBank/DDBJ whole genome shotgun (WGS) entry which is preliminary data.</text>
</comment>
<dbReference type="AlphaFoldDB" id="A0A9D4J1G3"/>